<proteinExistence type="predicted"/>
<accession>A0A3N6QAB8</accession>
<keyword evidence="2" id="KW-1185">Reference proteome</keyword>
<organism evidence="1 2">
    <name type="scientific">Okeania hirsuta</name>
    <dbReference type="NCBI Taxonomy" id="1458930"/>
    <lineage>
        <taxon>Bacteria</taxon>
        <taxon>Bacillati</taxon>
        <taxon>Cyanobacteriota</taxon>
        <taxon>Cyanophyceae</taxon>
        <taxon>Oscillatoriophycideae</taxon>
        <taxon>Oscillatoriales</taxon>
        <taxon>Microcoleaceae</taxon>
        <taxon>Okeania</taxon>
    </lineage>
</organism>
<dbReference type="Proteomes" id="UP000269154">
    <property type="component" value="Unassembled WGS sequence"/>
</dbReference>
<name>A0A3N6QAB8_9CYAN</name>
<dbReference type="EMBL" id="RCBY01000198">
    <property type="protein sequence ID" value="RQH29118.1"/>
    <property type="molecule type" value="Genomic_DNA"/>
</dbReference>
<protein>
    <submittedName>
        <fullName evidence="1">Uncharacterized protein</fullName>
    </submittedName>
</protein>
<evidence type="ECO:0000313" key="1">
    <source>
        <dbReference type="EMBL" id="RQH29118.1"/>
    </source>
</evidence>
<evidence type="ECO:0000313" key="2">
    <source>
        <dbReference type="Proteomes" id="UP000269154"/>
    </source>
</evidence>
<dbReference type="RefSeq" id="WP_124146501.1">
    <property type="nucleotide sequence ID" value="NZ_CAWOKI010000164.1"/>
</dbReference>
<dbReference type="AlphaFoldDB" id="A0A3N6QAB8"/>
<gene>
    <name evidence="1" type="ORF">D5R40_25025</name>
</gene>
<sequence>MPQLWEEQFWHDQKDPHISVASQQFAEGQTHLFDNSVNHVYSQVHIENIWSKAMQQILMAICDFTASANALYVVLPTAPLTNTISQKLFYIFLSRGVG</sequence>
<reference evidence="1 2" key="1">
    <citation type="journal article" date="2018" name="ACS Chem. Biol.">
        <title>Ketoreductase domain dysfunction expands chemodiversity: malyngamide biosynthesis in the cyanobacterium Okeania hirsuta.</title>
        <authorList>
            <person name="Moss N.A."/>
            <person name="Leao T."/>
            <person name="Rankin M."/>
            <person name="McCullough T.M."/>
            <person name="Qu P."/>
            <person name="Korobeynikov A."/>
            <person name="Smith J.L."/>
            <person name="Gerwick L."/>
            <person name="Gerwick W.H."/>
        </authorList>
    </citation>
    <scope>NUCLEOTIDE SEQUENCE [LARGE SCALE GENOMIC DNA]</scope>
    <source>
        <strain evidence="1 2">PAB10Feb10-1</strain>
    </source>
</reference>
<comment type="caution">
    <text evidence="1">The sequence shown here is derived from an EMBL/GenBank/DDBJ whole genome shotgun (WGS) entry which is preliminary data.</text>
</comment>
<dbReference type="OrthoDB" id="8871943at2"/>